<evidence type="ECO:0000256" key="3">
    <source>
        <dbReference type="SAM" id="Phobius"/>
    </source>
</evidence>
<evidence type="ECO:0000313" key="5">
    <source>
        <dbReference type="Proteomes" id="UP001652662"/>
    </source>
</evidence>
<feature type="region of interest" description="Disordered" evidence="2">
    <location>
        <begin position="63"/>
        <end position="100"/>
    </location>
</feature>
<dbReference type="InterPro" id="IPR034549">
    <property type="entry name" value="SPACA6"/>
</dbReference>
<feature type="compositionally biased region" description="Low complexity" evidence="2">
    <location>
        <begin position="79"/>
        <end position="96"/>
    </location>
</feature>
<dbReference type="InterPro" id="IPR007110">
    <property type="entry name" value="Ig-like_dom"/>
</dbReference>
<dbReference type="PROSITE" id="PS50835">
    <property type="entry name" value="IG_LIKE"/>
    <property type="match status" value="1"/>
</dbReference>
<feature type="transmembrane region" description="Helical" evidence="3">
    <location>
        <begin position="267"/>
        <end position="291"/>
    </location>
</feature>
<gene>
    <name evidence="6" type="primary">SPACA6</name>
</gene>
<keyword evidence="3" id="KW-1133">Transmembrane helix</keyword>
<keyword evidence="1" id="KW-0393">Immunoglobulin domain</keyword>
<dbReference type="Gene3D" id="2.60.40.10">
    <property type="entry name" value="Immunoglobulins"/>
    <property type="match status" value="1"/>
</dbReference>
<evidence type="ECO:0000256" key="2">
    <source>
        <dbReference type="SAM" id="MobiDB-lite"/>
    </source>
</evidence>
<dbReference type="SUPFAM" id="SSF48726">
    <property type="entry name" value="Immunoglobulin"/>
    <property type="match status" value="1"/>
</dbReference>
<evidence type="ECO:0000256" key="1">
    <source>
        <dbReference type="ARBA" id="ARBA00023319"/>
    </source>
</evidence>
<keyword evidence="3" id="KW-0812">Transmembrane</keyword>
<evidence type="ECO:0000313" key="6">
    <source>
        <dbReference type="RefSeq" id="XP_070414538.1"/>
    </source>
</evidence>
<accession>A0ABM4JF16</accession>
<protein>
    <submittedName>
        <fullName evidence="6">Sperm acrosome membrane-associated protein 6 isoform X4</fullName>
    </submittedName>
</protein>
<evidence type="ECO:0000259" key="4">
    <source>
        <dbReference type="PROSITE" id="PS50835"/>
    </source>
</evidence>
<keyword evidence="5" id="KW-1185">Reference proteome</keyword>
<name>A0ABM4JF16_EQUPR</name>
<dbReference type="Pfam" id="PF00047">
    <property type="entry name" value="ig"/>
    <property type="match status" value="1"/>
</dbReference>
<keyword evidence="3" id="KW-0472">Membrane</keyword>
<dbReference type="RefSeq" id="XP_070414538.1">
    <property type="nucleotide sequence ID" value="XM_070558437.1"/>
</dbReference>
<feature type="domain" description="Ig-like" evidence="4">
    <location>
        <begin position="90"/>
        <end position="180"/>
    </location>
</feature>
<dbReference type="InterPro" id="IPR013783">
    <property type="entry name" value="Ig-like_fold"/>
</dbReference>
<dbReference type="GeneID" id="103554203"/>
<sequence length="294" mass="32569">MWYIPETGMGRGWARSRDTITVLACSASHRGRAFTPRPPSTLQGPLRLPSLMLRRKYRRSLHSLKKPRPASLPADSRRSLGASAAAAATPQSATSRWTAQDVTVTRGQQAMFSCTVNFQLPKEEITYSWRFAGGGLRTQDPSYFRNIPRAEGYLARIRPVQPTHRGTFSCVIKHDQRLLARLYFFLNGAGGAAWRAGLRRGPGSHPADVRASAVTGSPPIKETELQSSFREVLLWAPREAEMIEPWRPSLGELLATPEALTPSNQCLLAATAAIASASLTLLAWMFFRWYFSGN</sequence>
<proteinExistence type="predicted"/>
<dbReference type="CDD" id="cd00096">
    <property type="entry name" value="Ig"/>
    <property type="match status" value="1"/>
</dbReference>
<dbReference type="PANTHER" id="PTHR37366">
    <property type="entry name" value="SPERM ACROSOME MEMBRANE-ASSOCIATED PROTEIN 6"/>
    <property type="match status" value="1"/>
</dbReference>
<dbReference type="Proteomes" id="UP001652662">
    <property type="component" value="Chromosome 9"/>
</dbReference>
<dbReference type="InterPro" id="IPR036179">
    <property type="entry name" value="Ig-like_dom_sf"/>
</dbReference>
<dbReference type="PANTHER" id="PTHR37366:SF1">
    <property type="entry name" value="SPERM ACROSOME MEMBRANE-ASSOCIATED PROTEIN 6"/>
    <property type="match status" value="1"/>
</dbReference>
<reference evidence="6" key="1">
    <citation type="submission" date="2025-08" db="UniProtKB">
        <authorList>
            <consortium name="RefSeq"/>
        </authorList>
    </citation>
    <scope>IDENTIFICATION</scope>
    <source>
        <tissue evidence="6">Blood</tissue>
    </source>
</reference>
<organism evidence="5 6">
    <name type="scientific">Equus przewalskii</name>
    <name type="common">Przewalski's horse</name>
    <name type="synonym">Equus caballus przewalskii</name>
    <dbReference type="NCBI Taxonomy" id="9798"/>
    <lineage>
        <taxon>Eukaryota</taxon>
        <taxon>Metazoa</taxon>
        <taxon>Chordata</taxon>
        <taxon>Craniata</taxon>
        <taxon>Vertebrata</taxon>
        <taxon>Euteleostomi</taxon>
        <taxon>Mammalia</taxon>
        <taxon>Eutheria</taxon>
        <taxon>Laurasiatheria</taxon>
        <taxon>Perissodactyla</taxon>
        <taxon>Equidae</taxon>
        <taxon>Equus</taxon>
    </lineage>
</organism>
<dbReference type="InterPro" id="IPR013151">
    <property type="entry name" value="Immunoglobulin_dom"/>
</dbReference>